<dbReference type="InterPro" id="IPR009057">
    <property type="entry name" value="Homeodomain-like_sf"/>
</dbReference>
<evidence type="ECO:0000313" key="2">
    <source>
        <dbReference type="EMBL" id="KAH3713879.1"/>
    </source>
</evidence>
<dbReference type="AlphaFoldDB" id="A0A9D4HBF9"/>
<sequence length="95" mass="10772">MSKRKCLSLEDRVKVVRLLESGLSSRDKASEFGVGRTQIQNVAKRKRDIMDEYECGNPDAKRVKVCVPYGEIDDLCLTLNITFLFKCICAVQSIK</sequence>
<evidence type="ECO:0000259" key="1">
    <source>
        <dbReference type="Pfam" id="PF04218"/>
    </source>
</evidence>
<comment type="caution">
    <text evidence="2">The sequence shown here is derived from an EMBL/GenBank/DDBJ whole genome shotgun (WGS) entry which is preliminary data.</text>
</comment>
<dbReference type="SUPFAM" id="SSF46689">
    <property type="entry name" value="Homeodomain-like"/>
    <property type="match status" value="1"/>
</dbReference>
<dbReference type="Proteomes" id="UP000828390">
    <property type="component" value="Unassembled WGS sequence"/>
</dbReference>
<protein>
    <recommendedName>
        <fullName evidence="1">HTH psq-type domain-containing protein</fullName>
    </recommendedName>
</protein>
<evidence type="ECO:0000313" key="3">
    <source>
        <dbReference type="Proteomes" id="UP000828390"/>
    </source>
</evidence>
<proteinExistence type="predicted"/>
<gene>
    <name evidence="2" type="ORF">DPMN_073680</name>
</gene>
<accession>A0A9D4HBF9</accession>
<keyword evidence="3" id="KW-1185">Reference proteome</keyword>
<dbReference type="EMBL" id="JAIWYP010000014">
    <property type="protein sequence ID" value="KAH3713879.1"/>
    <property type="molecule type" value="Genomic_DNA"/>
</dbReference>
<dbReference type="Gene3D" id="1.10.10.60">
    <property type="entry name" value="Homeodomain-like"/>
    <property type="match status" value="1"/>
</dbReference>
<name>A0A9D4HBF9_DREPO</name>
<reference evidence="2" key="1">
    <citation type="journal article" date="2019" name="bioRxiv">
        <title>The Genome of the Zebra Mussel, Dreissena polymorpha: A Resource for Invasive Species Research.</title>
        <authorList>
            <person name="McCartney M.A."/>
            <person name="Auch B."/>
            <person name="Kono T."/>
            <person name="Mallez S."/>
            <person name="Zhang Y."/>
            <person name="Obille A."/>
            <person name="Becker A."/>
            <person name="Abrahante J.E."/>
            <person name="Garbe J."/>
            <person name="Badalamenti J.P."/>
            <person name="Herman A."/>
            <person name="Mangelson H."/>
            <person name="Liachko I."/>
            <person name="Sullivan S."/>
            <person name="Sone E.D."/>
            <person name="Koren S."/>
            <person name="Silverstein K.A.T."/>
            <person name="Beckman K.B."/>
            <person name="Gohl D.M."/>
        </authorList>
    </citation>
    <scope>NUCLEOTIDE SEQUENCE</scope>
    <source>
        <strain evidence="2">Duluth1</strain>
        <tissue evidence="2">Whole animal</tissue>
    </source>
</reference>
<dbReference type="InterPro" id="IPR007889">
    <property type="entry name" value="HTH_Psq"/>
</dbReference>
<feature type="domain" description="HTH psq-type" evidence="1">
    <location>
        <begin position="3"/>
        <end position="51"/>
    </location>
</feature>
<organism evidence="2 3">
    <name type="scientific">Dreissena polymorpha</name>
    <name type="common">Zebra mussel</name>
    <name type="synonym">Mytilus polymorpha</name>
    <dbReference type="NCBI Taxonomy" id="45954"/>
    <lineage>
        <taxon>Eukaryota</taxon>
        <taxon>Metazoa</taxon>
        <taxon>Spiralia</taxon>
        <taxon>Lophotrochozoa</taxon>
        <taxon>Mollusca</taxon>
        <taxon>Bivalvia</taxon>
        <taxon>Autobranchia</taxon>
        <taxon>Heteroconchia</taxon>
        <taxon>Euheterodonta</taxon>
        <taxon>Imparidentia</taxon>
        <taxon>Neoheterodontei</taxon>
        <taxon>Myida</taxon>
        <taxon>Dreissenoidea</taxon>
        <taxon>Dreissenidae</taxon>
        <taxon>Dreissena</taxon>
    </lineage>
</organism>
<dbReference type="GO" id="GO:0003677">
    <property type="term" value="F:DNA binding"/>
    <property type="evidence" value="ECO:0007669"/>
    <property type="project" value="InterPro"/>
</dbReference>
<reference evidence="2" key="2">
    <citation type="submission" date="2020-11" db="EMBL/GenBank/DDBJ databases">
        <authorList>
            <person name="McCartney M.A."/>
            <person name="Auch B."/>
            <person name="Kono T."/>
            <person name="Mallez S."/>
            <person name="Becker A."/>
            <person name="Gohl D.M."/>
            <person name="Silverstein K.A.T."/>
            <person name="Koren S."/>
            <person name="Bechman K.B."/>
            <person name="Herman A."/>
            <person name="Abrahante J.E."/>
            <person name="Garbe J."/>
        </authorList>
    </citation>
    <scope>NUCLEOTIDE SEQUENCE</scope>
    <source>
        <strain evidence="2">Duluth1</strain>
        <tissue evidence="2">Whole animal</tissue>
    </source>
</reference>
<dbReference type="Pfam" id="PF04218">
    <property type="entry name" value="CENP-B_N"/>
    <property type="match status" value="1"/>
</dbReference>